<accession>R7QNB1</accession>
<dbReference type="RefSeq" id="XP_005719189.1">
    <property type="nucleotide sequence ID" value="XM_005719132.1"/>
</dbReference>
<gene>
    <name evidence="1" type="ORF">CHC_T00000223001</name>
</gene>
<protein>
    <submittedName>
        <fullName evidence="1">Uncharacterized protein</fullName>
    </submittedName>
</protein>
<reference evidence="2" key="1">
    <citation type="journal article" date="2013" name="Proc. Natl. Acad. Sci. U.S.A.">
        <title>Genome structure and metabolic features in the red seaweed Chondrus crispus shed light on evolution of the Archaeplastida.</title>
        <authorList>
            <person name="Collen J."/>
            <person name="Porcel B."/>
            <person name="Carre W."/>
            <person name="Ball S.G."/>
            <person name="Chaparro C."/>
            <person name="Tonon T."/>
            <person name="Barbeyron T."/>
            <person name="Michel G."/>
            <person name="Noel B."/>
            <person name="Valentin K."/>
            <person name="Elias M."/>
            <person name="Artiguenave F."/>
            <person name="Arun A."/>
            <person name="Aury J.M."/>
            <person name="Barbosa-Neto J.F."/>
            <person name="Bothwell J.H."/>
            <person name="Bouget F.Y."/>
            <person name="Brillet L."/>
            <person name="Cabello-Hurtado F."/>
            <person name="Capella-Gutierrez S."/>
            <person name="Charrier B."/>
            <person name="Cladiere L."/>
            <person name="Cock J.M."/>
            <person name="Coelho S.M."/>
            <person name="Colleoni C."/>
            <person name="Czjzek M."/>
            <person name="Da Silva C."/>
            <person name="Delage L."/>
            <person name="Denoeud F."/>
            <person name="Deschamps P."/>
            <person name="Dittami S.M."/>
            <person name="Gabaldon T."/>
            <person name="Gachon C.M."/>
            <person name="Groisillier A."/>
            <person name="Herve C."/>
            <person name="Jabbari K."/>
            <person name="Katinka M."/>
            <person name="Kloareg B."/>
            <person name="Kowalczyk N."/>
            <person name="Labadie K."/>
            <person name="Leblanc C."/>
            <person name="Lopez P.J."/>
            <person name="McLachlan D.H."/>
            <person name="Meslet-Cladiere L."/>
            <person name="Moustafa A."/>
            <person name="Nehr Z."/>
            <person name="Nyvall Collen P."/>
            <person name="Panaud O."/>
            <person name="Partensky F."/>
            <person name="Poulain J."/>
            <person name="Rensing S.A."/>
            <person name="Rousvoal S."/>
            <person name="Samson G."/>
            <person name="Symeonidi A."/>
            <person name="Weissenbach J."/>
            <person name="Zambounis A."/>
            <person name="Wincker P."/>
            <person name="Boyen C."/>
        </authorList>
    </citation>
    <scope>NUCLEOTIDE SEQUENCE [LARGE SCALE GENOMIC DNA]</scope>
    <source>
        <strain evidence="2">cv. Stackhouse</strain>
    </source>
</reference>
<evidence type="ECO:0000313" key="2">
    <source>
        <dbReference type="Proteomes" id="UP000012073"/>
    </source>
</evidence>
<name>R7QNB1_CHOCR</name>
<evidence type="ECO:0000313" key="1">
    <source>
        <dbReference type="EMBL" id="CDF39278.1"/>
    </source>
</evidence>
<dbReference type="Gramene" id="CDF39278">
    <property type="protein sequence ID" value="CDF39278"/>
    <property type="gene ID" value="CHC_T00000223001"/>
</dbReference>
<keyword evidence="2" id="KW-1185">Reference proteome</keyword>
<dbReference type="KEGG" id="ccp:CHC_T00000223001"/>
<dbReference type="GeneID" id="17326907"/>
<organism evidence="1 2">
    <name type="scientific">Chondrus crispus</name>
    <name type="common">Carrageen Irish moss</name>
    <name type="synonym">Polymorpha crispa</name>
    <dbReference type="NCBI Taxonomy" id="2769"/>
    <lineage>
        <taxon>Eukaryota</taxon>
        <taxon>Rhodophyta</taxon>
        <taxon>Florideophyceae</taxon>
        <taxon>Rhodymeniophycidae</taxon>
        <taxon>Gigartinales</taxon>
        <taxon>Gigartinaceae</taxon>
        <taxon>Chondrus</taxon>
    </lineage>
</organism>
<dbReference type="EMBL" id="HG002017">
    <property type="protein sequence ID" value="CDF39278.1"/>
    <property type="molecule type" value="Genomic_DNA"/>
</dbReference>
<sequence length="61" mass="6905">MPDYCSVAFSCLKKTSAVSPPIDLSASIEILADNRNFVLNNSPLWKQTLPKPYWKRDAFSE</sequence>
<dbReference type="Proteomes" id="UP000012073">
    <property type="component" value="Unassembled WGS sequence"/>
</dbReference>
<dbReference type="AlphaFoldDB" id="R7QNB1"/>
<proteinExistence type="predicted"/>